<dbReference type="SUPFAM" id="SSF52821">
    <property type="entry name" value="Rhodanese/Cell cycle control phosphatase"/>
    <property type="match status" value="1"/>
</dbReference>
<dbReference type="SMART" id="SM00404">
    <property type="entry name" value="PTPc_motif"/>
    <property type="match status" value="1"/>
</dbReference>
<dbReference type="CDD" id="cd01446">
    <property type="entry name" value="DSP_MapKP"/>
    <property type="match status" value="1"/>
</dbReference>
<keyword evidence="7" id="KW-1185">Reference proteome</keyword>
<dbReference type="GO" id="GO:0004725">
    <property type="term" value="F:protein tyrosine phosphatase activity"/>
    <property type="evidence" value="ECO:0007669"/>
    <property type="project" value="UniProtKB-EC"/>
</dbReference>
<evidence type="ECO:0000259" key="4">
    <source>
        <dbReference type="PROSITE" id="PS50056"/>
    </source>
</evidence>
<dbReference type="InterPro" id="IPR036873">
    <property type="entry name" value="Rhodanese-like_dom_sf"/>
</dbReference>
<dbReference type="AlphaFoldDB" id="A0A0B7N7N7"/>
<feature type="domain" description="Tyrosine specific protein phosphatases" evidence="4">
    <location>
        <begin position="615"/>
        <end position="701"/>
    </location>
</feature>
<comment type="similarity">
    <text evidence="1">Belongs to the protein-tyrosine phosphatase family. Non-receptor class subfamily.</text>
</comment>
<dbReference type="InterPro" id="IPR001763">
    <property type="entry name" value="Rhodanese-like_dom"/>
</dbReference>
<dbReference type="PROSITE" id="PS50056">
    <property type="entry name" value="TYR_PHOSPHATASE_2"/>
    <property type="match status" value="1"/>
</dbReference>
<dbReference type="PROSITE" id="PS00383">
    <property type="entry name" value="TYR_PHOSPHATASE_1"/>
    <property type="match status" value="1"/>
</dbReference>
<evidence type="ECO:0000313" key="6">
    <source>
        <dbReference type="EMBL" id="CEP11418.1"/>
    </source>
</evidence>
<dbReference type="EC" id="3.1.3.48" evidence="2"/>
<organism evidence="6 7">
    <name type="scientific">Parasitella parasitica</name>
    <dbReference type="NCBI Taxonomy" id="35722"/>
    <lineage>
        <taxon>Eukaryota</taxon>
        <taxon>Fungi</taxon>
        <taxon>Fungi incertae sedis</taxon>
        <taxon>Mucoromycota</taxon>
        <taxon>Mucoromycotina</taxon>
        <taxon>Mucoromycetes</taxon>
        <taxon>Mucorales</taxon>
        <taxon>Mucorineae</taxon>
        <taxon>Mucoraceae</taxon>
        <taxon>Parasitella</taxon>
    </lineage>
</organism>
<sequence length="719" mass="80998">MLETTSPSLSKQTAEAVFPSYTEDHQVNPAVGATPYYTASAAFPHLQNQDFFNAIENRFNLNGLFVKEQQKQMDRSVAPHSHVSAALVSLNGLKSPALKNNKQHFETIPLPLSVVNSGLNVNPFTPKQVNDLLDIQKTLILDVRSFVKYNQLHIRNSINIAVPNTILRRPSFTLEKVTEAIVTESGRLSWRNWMQMTHVILYDDHSNEINEASPNAIYYLSMKLLGNGDYQGIVGFLHGGMSAFTNKHAISCIGDEPKSTLASTLAQTTSPAVPPTPDLSGLPPVVLGSLPMSKARTKRRPIDGLHLGSLPQAPITSNSISQFENQAFNPFFSNIRQNMELSHGSITERFPVRFPNGMHYDANTGSIRFNGKLHQMRRCASMPDDHTLPPWLQKCIAPDTGPNIMAEYYEAIERSEQKRLKGVMLHHSKVTDNLTDHPFSIVAAIEKGALNRYTNIWPFDVDTAATSSSNQVPTLLSLKEQNDACTTGRHYTKYISTQGPLPTTFDDFWTVVWDENSRVIVMLTKEEEMNRIKCHRYWPTEKENMKTYGTITVKFMSETKKISKSTPGSQNDVEEGLILRHFEISKDDQEPRFIQHLQYKGWQDYGVPDNPIGTLELVTLAQEWQSKLGHSTDIGPMIVHCSAGCGRTGAFCTIETLMTRLSDTNYLTKEEQAGKLDLVFQTVSKLREQRVSMVQTLRQYVFCYEAILWWILDVENAQQ</sequence>
<evidence type="ECO:0000259" key="5">
    <source>
        <dbReference type="PROSITE" id="PS50206"/>
    </source>
</evidence>
<dbReference type="CDD" id="cd18533">
    <property type="entry name" value="PTP_fungal"/>
    <property type="match status" value="1"/>
</dbReference>
<dbReference type="InterPro" id="IPR000387">
    <property type="entry name" value="Tyr_Pase_dom"/>
</dbReference>
<dbReference type="Gene3D" id="3.90.190.10">
    <property type="entry name" value="Protein tyrosine phosphatase superfamily"/>
    <property type="match status" value="1"/>
</dbReference>
<dbReference type="Pfam" id="PF00102">
    <property type="entry name" value="Y_phosphatase"/>
    <property type="match status" value="1"/>
</dbReference>
<name>A0A0B7N7N7_9FUNG</name>
<dbReference type="PANTHER" id="PTHR19134:SF561">
    <property type="entry name" value="PROTEIN TYROSINE PHOSPHATASE 36E, ISOFORM A"/>
    <property type="match status" value="1"/>
</dbReference>
<dbReference type="PROSITE" id="PS50206">
    <property type="entry name" value="RHODANESE_3"/>
    <property type="match status" value="1"/>
</dbReference>
<dbReference type="PANTHER" id="PTHR19134">
    <property type="entry name" value="RECEPTOR-TYPE TYROSINE-PROTEIN PHOSPHATASE"/>
    <property type="match status" value="1"/>
</dbReference>
<evidence type="ECO:0000313" key="7">
    <source>
        <dbReference type="Proteomes" id="UP000054107"/>
    </source>
</evidence>
<dbReference type="PRINTS" id="PR00700">
    <property type="entry name" value="PRTYPHPHTASE"/>
</dbReference>
<accession>A0A0B7N7N7</accession>
<dbReference type="InterPro" id="IPR029021">
    <property type="entry name" value="Prot-tyrosine_phosphatase-like"/>
</dbReference>
<reference evidence="6 7" key="1">
    <citation type="submission" date="2014-09" db="EMBL/GenBank/DDBJ databases">
        <authorList>
            <person name="Ellenberger Sabrina"/>
        </authorList>
    </citation>
    <scope>NUCLEOTIDE SEQUENCE [LARGE SCALE GENOMIC DNA]</scope>
    <source>
        <strain evidence="6 7">CBS 412.66</strain>
    </source>
</reference>
<dbReference type="Gene3D" id="3.40.250.10">
    <property type="entry name" value="Rhodanese-like domain"/>
    <property type="match status" value="1"/>
</dbReference>
<dbReference type="SMART" id="SM00450">
    <property type="entry name" value="RHOD"/>
    <property type="match status" value="1"/>
</dbReference>
<evidence type="ECO:0000256" key="1">
    <source>
        <dbReference type="ARBA" id="ARBA00009649"/>
    </source>
</evidence>
<dbReference type="OrthoDB" id="10253954at2759"/>
<dbReference type="InterPro" id="IPR050348">
    <property type="entry name" value="Protein-Tyr_Phosphatase"/>
</dbReference>
<evidence type="ECO:0000256" key="2">
    <source>
        <dbReference type="ARBA" id="ARBA00013064"/>
    </source>
</evidence>
<gene>
    <name evidence="6" type="primary">PARPA_05254.1 scaffold 16736</name>
</gene>
<dbReference type="InterPro" id="IPR003595">
    <property type="entry name" value="Tyr_Pase_cat"/>
</dbReference>
<dbReference type="PROSITE" id="PS50055">
    <property type="entry name" value="TYR_PHOSPHATASE_PTP"/>
    <property type="match status" value="1"/>
</dbReference>
<feature type="domain" description="Rhodanese" evidence="5">
    <location>
        <begin position="134"/>
        <end position="253"/>
    </location>
</feature>
<dbReference type="STRING" id="35722.A0A0B7N7N7"/>
<proteinExistence type="inferred from homology"/>
<dbReference type="Proteomes" id="UP000054107">
    <property type="component" value="Unassembled WGS sequence"/>
</dbReference>
<evidence type="ECO:0000259" key="3">
    <source>
        <dbReference type="PROSITE" id="PS50055"/>
    </source>
</evidence>
<dbReference type="InterPro" id="IPR000242">
    <property type="entry name" value="PTP_cat"/>
</dbReference>
<protein>
    <recommendedName>
        <fullName evidence="2">protein-tyrosine-phosphatase</fullName>
        <ecNumber evidence="2">3.1.3.48</ecNumber>
    </recommendedName>
</protein>
<dbReference type="SMART" id="SM00194">
    <property type="entry name" value="PTPc"/>
    <property type="match status" value="1"/>
</dbReference>
<feature type="domain" description="Tyrosine-protein phosphatase" evidence="3">
    <location>
        <begin position="451"/>
        <end position="710"/>
    </location>
</feature>
<dbReference type="SUPFAM" id="SSF52799">
    <property type="entry name" value="(Phosphotyrosine protein) phosphatases II"/>
    <property type="match status" value="1"/>
</dbReference>
<dbReference type="InterPro" id="IPR016130">
    <property type="entry name" value="Tyr_Pase_AS"/>
</dbReference>
<dbReference type="Pfam" id="PF00581">
    <property type="entry name" value="Rhodanese"/>
    <property type="match status" value="1"/>
</dbReference>
<dbReference type="EMBL" id="LN726131">
    <property type="protein sequence ID" value="CEP11418.1"/>
    <property type="molecule type" value="Genomic_DNA"/>
</dbReference>